<name>A0AB36CNL9_9CORY</name>
<dbReference type="GO" id="GO:0003700">
    <property type="term" value="F:DNA-binding transcription factor activity"/>
    <property type="evidence" value="ECO:0007669"/>
    <property type="project" value="TreeGrafter"/>
</dbReference>
<evidence type="ECO:0000313" key="7">
    <source>
        <dbReference type="EMBL" id="NME90476.1"/>
    </source>
</evidence>
<dbReference type="SUPFAM" id="SSF48498">
    <property type="entry name" value="Tetracyclin repressor-like, C-terminal domain"/>
    <property type="match status" value="1"/>
</dbReference>
<evidence type="ECO:0000313" key="8">
    <source>
        <dbReference type="Proteomes" id="UP000544551"/>
    </source>
</evidence>
<dbReference type="GO" id="GO:0000976">
    <property type="term" value="F:transcription cis-regulatory region binding"/>
    <property type="evidence" value="ECO:0007669"/>
    <property type="project" value="TreeGrafter"/>
</dbReference>
<dbReference type="RefSeq" id="WP_168970568.1">
    <property type="nucleotide sequence ID" value="NZ_CP132192.1"/>
</dbReference>
<keyword evidence="4" id="KW-0804">Transcription</keyword>
<comment type="caution">
    <text evidence="7">The sequence shown here is derived from an EMBL/GenBank/DDBJ whole genome shotgun (WGS) entry which is preliminary data.</text>
</comment>
<feature type="DNA-binding region" description="H-T-H motif" evidence="5">
    <location>
        <begin position="31"/>
        <end position="50"/>
    </location>
</feature>
<dbReference type="PROSITE" id="PS50977">
    <property type="entry name" value="HTH_TETR_2"/>
    <property type="match status" value="1"/>
</dbReference>
<evidence type="ECO:0000256" key="1">
    <source>
        <dbReference type="ARBA" id="ARBA00022491"/>
    </source>
</evidence>
<accession>A0AB36CNL9</accession>
<dbReference type="Pfam" id="PF00440">
    <property type="entry name" value="TetR_N"/>
    <property type="match status" value="1"/>
</dbReference>
<dbReference type="InterPro" id="IPR036271">
    <property type="entry name" value="Tet_transcr_reg_TetR-rel_C_sf"/>
</dbReference>
<dbReference type="Proteomes" id="UP000544551">
    <property type="component" value="Unassembled WGS sequence"/>
</dbReference>
<dbReference type="InterPro" id="IPR039538">
    <property type="entry name" value="BetI_C"/>
</dbReference>
<keyword evidence="1" id="KW-0678">Repressor</keyword>
<dbReference type="InterPro" id="IPR050109">
    <property type="entry name" value="HTH-type_TetR-like_transc_reg"/>
</dbReference>
<dbReference type="PANTHER" id="PTHR30055:SF234">
    <property type="entry name" value="HTH-TYPE TRANSCRIPTIONAL REGULATOR BETI"/>
    <property type="match status" value="1"/>
</dbReference>
<dbReference type="InterPro" id="IPR009057">
    <property type="entry name" value="Homeodomain-like_sf"/>
</dbReference>
<dbReference type="Gene3D" id="1.10.357.10">
    <property type="entry name" value="Tetracycline Repressor, domain 2"/>
    <property type="match status" value="1"/>
</dbReference>
<organism evidence="7 8">
    <name type="scientific">Corynebacterium stationis</name>
    <dbReference type="NCBI Taxonomy" id="1705"/>
    <lineage>
        <taxon>Bacteria</taxon>
        <taxon>Bacillati</taxon>
        <taxon>Actinomycetota</taxon>
        <taxon>Actinomycetes</taxon>
        <taxon>Mycobacteriales</taxon>
        <taxon>Corynebacteriaceae</taxon>
        <taxon>Corynebacterium</taxon>
    </lineage>
</organism>
<keyword evidence="2" id="KW-0805">Transcription regulation</keyword>
<dbReference type="SUPFAM" id="SSF46689">
    <property type="entry name" value="Homeodomain-like"/>
    <property type="match status" value="1"/>
</dbReference>
<gene>
    <name evidence="7" type="ORF">HF853_12545</name>
</gene>
<protein>
    <submittedName>
        <fullName evidence="7">TetR/AcrR family transcriptional regulator</fullName>
    </submittedName>
</protein>
<evidence type="ECO:0000256" key="5">
    <source>
        <dbReference type="PROSITE-ProRule" id="PRU00335"/>
    </source>
</evidence>
<sequence>MPKVVDHVQRKRELVESTWRVIACRGLAGATMRQIAEEAGYANGALKPYFPTKMDLLEATFEHVYGSTEERISKSIEGLRGFEALRAMCLEVLPFTDRLRDEARIVVSFWDSAAQNEKRAAIATVSTNRWSEMISTMLNEAKEDGLLRPIADIDSTAELLVVFLQGSQITAVMDPEGFSKQRIINQLEAYLDLLRA</sequence>
<reference evidence="7 8" key="1">
    <citation type="submission" date="2020-04" db="EMBL/GenBank/DDBJ databases">
        <authorList>
            <person name="Hitch T.C.A."/>
            <person name="Wylensek D."/>
            <person name="Clavel T."/>
        </authorList>
    </citation>
    <scope>NUCLEOTIDE SEQUENCE [LARGE SCALE GENOMIC DNA]</scope>
    <source>
        <strain evidence="7 8">BL-383-APC-3D</strain>
    </source>
</reference>
<keyword evidence="3 5" id="KW-0238">DNA-binding</keyword>
<evidence type="ECO:0000256" key="3">
    <source>
        <dbReference type="ARBA" id="ARBA00023125"/>
    </source>
</evidence>
<dbReference type="AlphaFoldDB" id="A0AB36CNL9"/>
<dbReference type="EMBL" id="JABAFZ010000013">
    <property type="protein sequence ID" value="NME90476.1"/>
    <property type="molecule type" value="Genomic_DNA"/>
</dbReference>
<evidence type="ECO:0000256" key="2">
    <source>
        <dbReference type="ARBA" id="ARBA00023015"/>
    </source>
</evidence>
<dbReference type="PANTHER" id="PTHR30055">
    <property type="entry name" value="HTH-TYPE TRANSCRIPTIONAL REGULATOR RUTR"/>
    <property type="match status" value="1"/>
</dbReference>
<feature type="domain" description="HTH tetR-type" evidence="6">
    <location>
        <begin position="8"/>
        <end position="68"/>
    </location>
</feature>
<dbReference type="Pfam" id="PF13977">
    <property type="entry name" value="TetR_C_6"/>
    <property type="match status" value="1"/>
</dbReference>
<proteinExistence type="predicted"/>
<dbReference type="InterPro" id="IPR001647">
    <property type="entry name" value="HTH_TetR"/>
</dbReference>
<evidence type="ECO:0000256" key="4">
    <source>
        <dbReference type="ARBA" id="ARBA00023163"/>
    </source>
</evidence>
<evidence type="ECO:0000259" key="6">
    <source>
        <dbReference type="PROSITE" id="PS50977"/>
    </source>
</evidence>